<keyword evidence="6" id="KW-0418">Kinase</keyword>
<dbReference type="FunFam" id="3.40.50.300:FF:001691">
    <property type="entry name" value="Probable ATP-dependent kinase TDA10"/>
    <property type="match status" value="1"/>
</dbReference>
<reference evidence="10 11" key="1">
    <citation type="journal article" date="2013" name="PLoS Genet.">
        <title>Genomic mechanisms accounting for the adaptation to parasitism in nematode-trapping fungi.</title>
        <authorList>
            <person name="Meerupati T."/>
            <person name="Andersson K.M."/>
            <person name="Friman E."/>
            <person name="Kumar D."/>
            <person name="Tunlid A."/>
            <person name="Ahren D."/>
        </authorList>
    </citation>
    <scope>NUCLEOTIDE SEQUENCE [LARGE SCALE GENOMIC DNA]</scope>
    <source>
        <strain evidence="10 11">CBS 200.50</strain>
    </source>
</reference>
<evidence type="ECO:0000313" key="10">
    <source>
        <dbReference type="EMBL" id="EPS40854.1"/>
    </source>
</evidence>
<evidence type="ECO:0000256" key="3">
    <source>
        <dbReference type="ARBA" id="ARBA00022490"/>
    </source>
</evidence>
<gene>
    <name evidence="10" type="ORF">H072_5281</name>
</gene>
<evidence type="ECO:0000256" key="8">
    <source>
        <dbReference type="ARBA" id="ARBA00023242"/>
    </source>
</evidence>
<name>S8AD56_DACHA</name>
<dbReference type="GO" id="GO:0005524">
    <property type="term" value="F:ATP binding"/>
    <property type="evidence" value="ECO:0007669"/>
    <property type="project" value="UniProtKB-KW"/>
</dbReference>
<dbReference type="GO" id="GO:0016301">
    <property type="term" value="F:kinase activity"/>
    <property type="evidence" value="ECO:0007669"/>
    <property type="project" value="UniProtKB-KW"/>
</dbReference>
<evidence type="ECO:0000256" key="9">
    <source>
        <dbReference type="ARBA" id="ARBA00061312"/>
    </source>
</evidence>
<evidence type="ECO:0000313" key="11">
    <source>
        <dbReference type="Proteomes" id="UP000015100"/>
    </source>
</evidence>
<comment type="caution">
    <text evidence="10">The sequence shown here is derived from an EMBL/GenBank/DDBJ whole genome shotgun (WGS) entry which is preliminary data.</text>
</comment>
<keyword evidence="11" id="KW-1185">Reference proteome</keyword>
<dbReference type="STRING" id="1284197.S8AD56"/>
<evidence type="ECO:0000256" key="6">
    <source>
        <dbReference type="ARBA" id="ARBA00022777"/>
    </source>
</evidence>
<protein>
    <recommendedName>
        <fullName evidence="12">Phosphoribulokinase/uridine kinase domain-containing protein</fullName>
    </recommendedName>
</protein>
<dbReference type="OrthoDB" id="347435at2759"/>
<reference evidence="11" key="2">
    <citation type="submission" date="2013-04" db="EMBL/GenBank/DDBJ databases">
        <title>Genomic mechanisms accounting for the adaptation to parasitism in nematode-trapping fungi.</title>
        <authorList>
            <person name="Ahren D.G."/>
        </authorList>
    </citation>
    <scope>NUCLEOTIDE SEQUENCE [LARGE SCALE GENOMIC DNA]</scope>
    <source>
        <strain evidence="11">CBS 200.50</strain>
    </source>
</reference>
<dbReference type="SUPFAM" id="SSF52540">
    <property type="entry name" value="P-loop containing nucleoside triphosphate hydrolases"/>
    <property type="match status" value="1"/>
</dbReference>
<comment type="subcellular location">
    <subcellularLocation>
        <location evidence="2">Cytoplasm</location>
    </subcellularLocation>
    <subcellularLocation>
        <location evidence="1">Nucleus</location>
    </subcellularLocation>
</comment>
<keyword evidence="4" id="KW-0808">Transferase</keyword>
<evidence type="ECO:0000256" key="2">
    <source>
        <dbReference type="ARBA" id="ARBA00004496"/>
    </source>
</evidence>
<evidence type="ECO:0000256" key="5">
    <source>
        <dbReference type="ARBA" id="ARBA00022741"/>
    </source>
</evidence>
<accession>S8AD56</accession>
<evidence type="ECO:0000256" key="1">
    <source>
        <dbReference type="ARBA" id="ARBA00004123"/>
    </source>
</evidence>
<evidence type="ECO:0000256" key="4">
    <source>
        <dbReference type="ARBA" id="ARBA00022679"/>
    </source>
</evidence>
<dbReference type="EMBL" id="AQGS01000272">
    <property type="protein sequence ID" value="EPS40854.1"/>
    <property type="molecule type" value="Genomic_DNA"/>
</dbReference>
<dbReference type="InterPro" id="IPR027417">
    <property type="entry name" value="P-loop_NTPase"/>
</dbReference>
<organism evidence="10 11">
    <name type="scientific">Dactylellina haptotyla (strain CBS 200.50)</name>
    <name type="common">Nematode-trapping fungus</name>
    <name type="synonym">Monacrosporium haptotylum</name>
    <dbReference type="NCBI Taxonomy" id="1284197"/>
    <lineage>
        <taxon>Eukaryota</taxon>
        <taxon>Fungi</taxon>
        <taxon>Dikarya</taxon>
        <taxon>Ascomycota</taxon>
        <taxon>Pezizomycotina</taxon>
        <taxon>Orbiliomycetes</taxon>
        <taxon>Orbiliales</taxon>
        <taxon>Orbiliaceae</taxon>
        <taxon>Dactylellina</taxon>
    </lineage>
</organism>
<keyword evidence="8" id="KW-0539">Nucleus</keyword>
<dbReference type="eggNOG" id="KOG2878">
    <property type="taxonomic scope" value="Eukaryota"/>
</dbReference>
<evidence type="ECO:0008006" key="12">
    <source>
        <dbReference type="Google" id="ProtNLM"/>
    </source>
</evidence>
<keyword evidence="3" id="KW-0963">Cytoplasm</keyword>
<dbReference type="Proteomes" id="UP000015100">
    <property type="component" value="Unassembled WGS sequence"/>
</dbReference>
<evidence type="ECO:0000256" key="7">
    <source>
        <dbReference type="ARBA" id="ARBA00022840"/>
    </source>
</evidence>
<dbReference type="PANTHER" id="PTHR10285">
    <property type="entry name" value="URIDINE KINASE"/>
    <property type="match status" value="1"/>
</dbReference>
<dbReference type="OMA" id="FWRSLHP"/>
<dbReference type="GO" id="GO:0005737">
    <property type="term" value="C:cytoplasm"/>
    <property type="evidence" value="ECO:0007669"/>
    <property type="project" value="UniProtKB-SubCell"/>
</dbReference>
<dbReference type="HOGENOM" id="CLU_056986_0_0_1"/>
<keyword evidence="5" id="KW-0547">Nucleotide-binding</keyword>
<dbReference type="AlphaFoldDB" id="S8AD56"/>
<dbReference type="GO" id="GO:0005634">
    <property type="term" value="C:nucleus"/>
    <property type="evidence" value="ECO:0007669"/>
    <property type="project" value="UniProtKB-SubCell"/>
</dbReference>
<comment type="similarity">
    <text evidence="9">Belongs to the GLYK kinase family.</text>
</comment>
<dbReference type="Gene3D" id="3.40.50.300">
    <property type="entry name" value="P-loop containing nucleotide triphosphate hydrolases"/>
    <property type="match status" value="1"/>
</dbReference>
<keyword evidence="7" id="KW-0067">ATP-binding</keyword>
<proteinExistence type="inferred from homology"/>
<sequence length="299" mass="33534">MASPDINKDSVVLDFLTPLLQHHRASIAPRRPFILGLTGLQGSGKSYLVSSLAGALSSAPYNYNVAVFSIDDIYHPFSKLEELRLSHPENKLLSHRGEPGTHDIELARETFESLLSGRDTPIPSFDKSLNSGKGDRVPRSEWNVVKGPVDMVIFEGWCVGFRAISDEEVETKWKSSRDSGNGVIGRHGLQDILWINERLKGYDVLTDKFDAFVHLDAEKLDYVYGWRLEQEHNLIKKKGTGMTDDQVVAFIDGYIPGYELYLEKAREGVIRQKGGEKLAGRNLQVVMGKNRETLSTRAF</sequence>